<feature type="non-terminal residue" evidence="2">
    <location>
        <position position="226"/>
    </location>
</feature>
<sequence>MKEDGSQECIHVASLYIPSSVENSIEAHSFICDSATLISLQIYLNLDNVFSDTTLCSLLLQNHNYWIHIINCQMQKNPFILRDLLVKCKSLLVCAIISDAILACIGYTWKSIDLFLLGCQYWMRLGKTPGCIYKLSTEVILASELPSRFTARANWRGSLPTYFVCFATSNVCLNLSSPLHFILSKYHLDYQDHNLVRMCQLGLCNIHSIQIQSCLRGRMMLFRMLH</sequence>
<dbReference type="OrthoDB" id="2154311at2759"/>
<organism evidence="2 3">
    <name type="scientific">Mucuna pruriens</name>
    <name type="common">Velvet bean</name>
    <name type="synonym">Dolichos pruriens</name>
    <dbReference type="NCBI Taxonomy" id="157652"/>
    <lineage>
        <taxon>Eukaryota</taxon>
        <taxon>Viridiplantae</taxon>
        <taxon>Streptophyta</taxon>
        <taxon>Embryophyta</taxon>
        <taxon>Tracheophyta</taxon>
        <taxon>Spermatophyta</taxon>
        <taxon>Magnoliopsida</taxon>
        <taxon>eudicotyledons</taxon>
        <taxon>Gunneridae</taxon>
        <taxon>Pentapetalae</taxon>
        <taxon>rosids</taxon>
        <taxon>fabids</taxon>
        <taxon>Fabales</taxon>
        <taxon>Fabaceae</taxon>
        <taxon>Papilionoideae</taxon>
        <taxon>50 kb inversion clade</taxon>
        <taxon>NPAAA clade</taxon>
        <taxon>indigoferoid/millettioid clade</taxon>
        <taxon>Phaseoleae</taxon>
        <taxon>Mucuna</taxon>
    </lineage>
</organism>
<dbReference type="AlphaFoldDB" id="A0A371IDX5"/>
<keyword evidence="3" id="KW-1185">Reference proteome</keyword>
<feature type="domain" description="HEN1 double-stranded RNA binding" evidence="1">
    <location>
        <begin position="129"/>
        <end position="179"/>
    </location>
</feature>
<comment type="caution">
    <text evidence="2">The sequence shown here is derived from an EMBL/GenBank/DDBJ whole genome shotgun (WGS) entry which is preliminary data.</text>
</comment>
<dbReference type="InterPro" id="IPR040870">
    <property type="entry name" value="HEN1_dsRBD2"/>
</dbReference>
<protein>
    <submittedName>
        <fullName evidence="2">Small RNA 2'-O-methyltransferase</fullName>
    </submittedName>
</protein>
<dbReference type="GO" id="GO:0008168">
    <property type="term" value="F:methyltransferase activity"/>
    <property type="evidence" value="ECO:0007669"/>
    <property type="project" value="UniProtKB-KW"/>
</dbReference>
<gene>
    <name evidence="2" type="primary">HEN1</name>
    <name evidence="2" type="ORF">CR513_01913</name>
</gene>
<dbReference type="STRING" id="157652.A0A371IDX5"/>
<evidence type="ECO:0000313" key="2">
    <source>
        <dbReference type="EMBL" id="RDY13203.1"/>
    </source>
</evidence>
<accession>A0A371IDX5</accession>
<evidence type="ECO:0000259" key="1">
    <source>
        <dbReference type="Pfam" id="PF17842"/>
    </source>
</evidence>
<dbReference type="EMBL" id="QJKJ01000321">
    <property type="protein sequence ID" value="RDY13203.1"/>
    <property type="molecule type" value="Genomic_DNA"/>
</dbReference>
<dbReference type="Proteomes" id="UP000257109">
    <property type="component" value="Unassembled WGS sequence"/>
</dbReference>
<dbReference type="Pfam" id="PF17842">
    <property type="entry name" value="dsRBD2"/>
    <property type="match status" value="1"/>
</dbReference>
<evidence type="ECO:0000313" key="3">
    <source>
        <dbReference type="Proteomes" id="UP000257109"/>
    </source>
</evidence>
<reference evidence="2" key="1">
    <citation type="submission" date="2018-05" db="EMBL/GenBank/DDBJ databases">
        <title>Draft genome of Mucuna pruriens seed.</title>
        <authorList>
            <person name="Nnadi N.E."/>
            <person name="Vos R."/>
            <person name="Hasami M.H."/>
            <person name="Devisetty U.K."/>
            <person name="Aguiy J.C."/>
        </authorList>
    </citation>
    <scope>NUCLEOTIDE SEQUENCE [LARGE SCALE GENOMIC DNA]</scope>
    <source>
        <strain evidence="2">JCA_2017</strain>
    </source>
</reference>
<name>A0A371IDX5_MUCPR</name>
<dbReference type="GO" id="GO:0032259">
    <property type="term" value="P:methylation"/>
    <property type="evidence" value="ECO:0007669"/>
    <property type="project" value="UniProtKB-KW"/>
</dbReference>
<proteinExistence type="predicted"/>